<sequence>MTLQQLGRWFDSFDDEHLILGYGSLINADSRRRFSDMHHDGLLVQVAGFARGWITRSLQEQQTYVGAWPETGASLNALMLPTALSPSLARREKDYTFVQVSPQALRTDLDEQAHLWLHDRLAAKKIWICQSLHQQQPNADFPVSQSYVDTCLAGCLERGGEASAREFIQSTTYWPSSLYDDRTQPVYPRPGRVTQRQHQQIDNLLKQVAQ</sequence>
<evidence type="ECO:0000313" key="2">
    <source>
        <dbReference type="Proteomes" id="UP000595095"/>
    </source>
</evidence>
<keyword evidence="1" id="KW-0808">Transferase</keyword>
<name>A0A7S9DWS2_9ALTE</name>
<dbReference type="EMBL" id="CP064795">
    <property type="protein sequence ID" value="QPG05280.1"/>
    <property type="molecule type" value="Genomic_DNA"/>
</dbReference>
<keyword evidence="2" id="KW-1185">Reference proteome</keyword>
<dbReference type="AlphaFoldDB" id="A0A7S9DWS2"/>
<evidence type="ECO:0000313" key="1">
    <source>
        <dbReference type="EMBL" id="QPG05280.1"/>
    </source>
</evidence>
<gene>
    <name evidence="1" type="ORF">IT774_14370</name>
</gene>
<dbReference type="KEGG" id="smaa:IT774_14370"/>
<organism evidence="1 2">
    <name type="scientific">Salinimonas marina</name>
    <dbReference type="NCBI Taxonomy" id="2785918"/>
    <lineage>
        <taxon>Bacteria</taxon>
        <taxon>Pseudomonadati</taxon>
        <taxon>Pseudomonadota</taxon>
        <taxon>Gammaproteobacteria</taxon>
        <taxon>Alteromonadales</taxon>
        <taxon>Alteromonadaceae</taxon>
        <taxon>Alteromonas/Salinimonas group</taxon>
        <taxon>Salinimonas</taxon>
    </lineage>
</organism>
<accession>A0A7S9DWS2</accession>
<dbReference type="RefSeq" id="WP_195810370.1">
    <property type="nucleotide sequence ID" value="NZ_CP064795.1"/>
</dbReference>
<proteinExistence type="predicted"/>
<dbReference type="GO" id="GO:0016740">
    <property type="term" value="F:transferase activity"/>
    <property type="evidence" value="ECO:0007669"/>
    <property type="project" value="UniProtKB-KW"/>
</dbReference>
<dbReference type="Proteomes" id="UP000595095">
    <property type="component" value="Chromosome"/>
</dbReference>
<protein>
    <submittedName>
        <fullName evidence="1">Gamma-glutamylcyclotransferase</fullName>
    </submittedName>
</protein>
<reference evidence="1 2" key="1">
    <citation type="submission" date="2020-11" db="EMBL/GenBank/DDBJ databases">
        <title>Complete genome sequence for Salinimonas sp. strain G2-b.</title>
        <authorList>
            <person name="Park S.-J."/>
        </authorList>
    </citation>
    <scope>NUCLEOTIDE SEQUENCE [LARGE SCALE GENOMIC DNA]</scope>
    <source>
        <strain evidence="1 2">G2-b</strain>
    </source>
</reference>